<dbReference type="EMBL" id="JAPTNG010000009">
    <property type="protein sequence ID" value="MCZ0831844.1"/>
    <property type="molecule type" value="Genomic_DNA"/>
</dbReference>
<comment type="caution">
    <text evidence="2">The sequence shown here is derived from an EMBL/GenBank/DDBJ whole genome shotgun (WGS) entry which is preliminary data.</text>
</comment>
<accession>A0ABT4HYI0</accession>
<evidence type="ECO:0000256" key="1">
    <source>
        <dbReference type="SAM" id="Coils"/>
    </source>
</evidence>
<feature type="coiled-coil region" evidence="1">
    <location>
        <begin position="88"/>
        <end position="122"/>
    </location>
</feature>
<reference evidence="2" key="1">
    <citation type="submission" date="2022-09" db="EMBL/GenBank/DDBJ databases">
        <title>Genome analysis and characterization of larvicidal activity of Brevibacillus strains.</title>
        <authorList>
            <person name="Patrusheva E.V."/>
            <person name="Izotova A.O."/>
            <person name="Toshchakov S.V."/>
            <person name="Sineoky S.P."/>
        </authorList>
    </citation>
    <scope>NUCLEOTIDE SEQUENCE</scope>
    <source>
        <strain evidence="2">VKPM_B-13244</strain>
    </source>
</reference>
<proteinExistence type="predicted"/>
<gene>
    <name evidence="2" type="ORF">O0535_13950</name>
</gene>
<evidence type="ECO:0008006" key="4">
    <source>
        <dbReference type="Google" id="ProtNLM"/>
    </source>
</evidence>
<evidence type="ECO:0000313" key="2">
    <source>
        <dbReference type="EMBL" id="MCZ0831844.1"/>
    </source>
</evidence>
<sequence length="129" mass="15056">MKTIGRKIYFDKLTGNALVDTGERYGFVLETTREQDFESYAILKERVSETVGCIQLEYGQFADNFSRGYSYHINTDTEEIVWNLTPPQVEEREREKTLQEKMESLEKENADLRKQIETLAGTVDYILEV</sequence>
<organism evidence="2 3">
    <name type="scientific">Brevibacillus halotolerans</name>
    <dbReference type="NCBI Taxonomy" id="1507437"/>
    <lineage>
        <taxon>Bacteria</taxon>
        <taxon>Bacillati</taxon>
        <taxon>Bacillota</taxon>
        <taxon>Bacilli</taxon>
        <taxon>Bacillales</taxon>
        <taxon>Paenibacillaceae</taxon>
        <taxon>Brevibacillus</taxon>
    </lineage>
</organism>
<dbReference type="RefSeq" id="WP_258417679.1">
    <property type="nucleotide sequence ID" value="NZ_JAPTNG010000009.1"/>
</dbReference>
<name>A0ABT4HYI0_9BACL</name>
<evidence type="ECO:0000313" key="3">
    <source>
        <dbReference type="Proteomes" id="UP001067708"/>
    </source>
</evidence>
<keyword evidence="3" id="KW-1185">Reference proteome</keyword>
<protein>
    <recommendedName>
        <fullName evidence="4">Coil containing protein</fullName>
    </recommendedName>
</protein>
<keyword evidence="1" id="KW-0175">Coiled coil</keyword>
<dbReference type="Proteomes" id="UP001067708">
    <property type="component" value="Unassembled WGS sequence"/>
</dbReference>